<dbReference type="GO" id="GO:0004222">
    <property type="term" value="F:metalloendopeptidase activity"/>
    <property type="evidence" value="ECO:0007669"/>
    <property type="project" value="TreeGrafter"/>
</dbReference>
<dbReference type="InterPro" id="IPR050570">
    <property type="entry name" value="Cell_wall_metabolism_enzyme"/>
</dbReference>
<name>A0A7X0J6X7_9SPHI</name>
<evidence type="ECO:0000256" key="1">
    <source>
        <dbReference type="ARBA" id="ARBA00022729"/>
    </source>
</evidence>
<dbReference type="InterPro" id="IPR016047">
    <property type="entry name" value="M23ase_b-sheet_dom"/>
</dbReference>
<evidence type="ECO:0000313" key="3">
    <source>
        <dbReference type="EMBL" id="MBB6502225.1"/>
    </source>
</evidence>
<evidence type="ECO:0000313" key="4">
    <source>
        <dbReference type="Proteomes" id="UP000521017"/>
    </source>
</evidence>
<keyword evidence="3" id="KW-0378">Hydrolase</keyword>
<dbReference type="Pfam" id="PF01551">
    <property type="entry name" value="Peptidase_M23"/>
    <property type="match status" value="1"/>
</dbReference>
<reference evidence="3 4" key="1">
    <citation type="submission" date="2020-08" db="EMBL/GenBank/DDBJ databases">
        <title>Genomic Encyclopedia of Type Strains, Phase IV (KMG-V): Genome sequencing to study the core and pangenomes of soil and plant-associated prokaryotes.</title>
        <authorList>
            <person name="Whitman W."/>
        </authorList>
    </citation>
    <scope>NUCLEOTIDE SEQUENCE [LARGE SCALE GENOMIC DNA]</scope>
    <source>
        <strain evidence="3 4">M2T3</strain>
    </source>
</reference>
<gene>
    <name evidence="3" type="ORF">HDF25_004404</name>
</gene>
<dbReference type="PANTHER" id="PTHR21666:SF289">
    <property type="entry name" value="L-ALA--D-GLU ENDOPEPTIDASE"/>
    <property type="match status" value="1"/>
</dbReference>
<dbReference type="InterPro" id="IPR011055">
    <property type="entry name" value="Dup_hybrid_motif"/>
</dbReference>
<sequence>MESLEKLKGWLINHQQKISRVVDFNPSADHLFPFDFTAANLELTDEVLRDTSAFTSWTTQKLKDAGARYGIGGYNEHRTIYSRSIHFDTLEEPRRLHLGVDIWGPAGTPVYNFFEAEVHSFSNNNHFGDYGGTIILKYQLDGLVLYGLYGHLSLASIADLKVGQPIATGERFATFGIPEENGNWPPHLHFQLMFDMQGKNGDYPGVCQFSNRAVYLANCPDPGLILNYTFPIK</sequence>
<proteinExistence type="predicted"/>
<dbReference type="SUPFAM" id="SSF51261">
    <property type="entry name" value="Duplicated hybrid motif"/>
    <property type="match status" value="1"/>
</dbReference>
<dbReference type="RefSeq" id="WP_184628491.1">
    <property type="nucleotide sequence ID" value="NZ_JACHCC010000013.1"/>
</dbReference>
<feature type="domain" description="M23ase beta-sheet core" evidence="2">
    <location>
        <begin position="96"/>
        <end position="194"/>
    </location>
</feature>
<keyword evidence="1" id="KW-0732">Signal</keyword>
<dbReference type="Proteomes" id="UP000521017">
    <property type="component" value="Unassembled WGS sequence"/>
</dbReference>
<protein>
    <submittedName>
        <fullName evidence="3">Murein DD-endopeptidase MepM/ murein hydrolase activator NlpD</fullName>
    </submittedName>
</protein>
<dbReference type="PANTHER" id="PTHR21666">
    <property type="entry name" value="PEPTIDASE-RELATED"/>
    <property type="match status" value="1"/>
</dbReference>
<dbReference type="EMBL" id="JACHCC010000013">
    <property type="protein sequence ID" value="MBB6502225.1"/>
    <property type="molecule type" value="Genomic_DNA"/>
</dbReference>
<accession>A0A7X0J6X7</accession>
<dbReference type="Gene3D" id="2.70.70.10">
    <property type="entry name" value="Glucose Permease (Domain IIA)"/>
    <property type="match status" value="1"/>
</dbReference>
<organism evidence="3 4">
    <name type="scientific">Pedobacter cryoconitis</name>
    <dbReference type="NCBI Taxonomy" id="188932"/>
    <lineage>
        <taxon>Bacteria</taxon>
        <taxon>Pseudomonadati</taxon>
        <taxon>Bacteroidota</taxon>
        <taxon>Sphingobacteriia</taxon>
        <taxon>Sphingobacteriales</taxon>
        <taxon>Sphingobacteriaceae</taxon>
        <taxon>Pedobacter</taxon>
    </lineage>
</organism>
<comment type="caution">
    <text evidence="3">The sequence shown here is derived from an EMBL/GenBank/DDBJ whole genome shotgun (WGS) entry which is preliminary data.</text>
</comment>
<dbReference type="CDD" id="cd12797">
    <property type="entry name" value="M23_peptidase"/>
    <property type="match status" value="1"/>
</dbReference>
<dbReference type="AlphaFoldDB" id="A0A7X0J6X7"/>
<evidence type="ECO:0000259" key="2">
    <source>
        <dbReference type="Pfam" id="PF01551"/>
    </source>
</evidence>